<keyword evidence="10" id="KW-1185">Reference proteome</keyword>
<dbReference type="Pfam" id="PF00132">
    <property type="entry name" value="Hexapep"/>
    <property type="match status" value="1"/>
</dbReference>
<evidence type="ECO:0000256" key="3">
    <source>
        <dbReference type="ARBA" id="ARBA00022605"/>
    </source>
</evidence>
<evidence type="ECO:0000256" key="4">
    <source>
        <dbReference type="ARBA" id="ARBA00022679"/>
    </source>
</evidence>
<keyword evidence="6 9" id="KW-0012">Acyltransferase</keyword>
<organism evidence="9 10">
    <name type="scientific">Helicobacter muridarum</name>
    <dbReference type="NCBI Taxonomy" id="216"/>
    <lineage>
        <taxon>Bacteria</taxon>
        <taxon>Pseudomonadati</taxon>
        <taxon>Campylobacterota</taxon>
        <taxon>Epsilonproteobacteria</taxon>
        <taxon>Campylobacterales</taxon>
        <taxon>Helicobacteraceae</taxon>
        <taxon>Helicobacter</taxon>
    </lineage>
</organism>
<dbReference type="Proteomes" id="UP000255139">
    <property type="component" value="Unassembled WGS sequence"/>
</dbReference>
<dbReference type="InterPro" id="IPR018357">
    <property type="entry name" value="Hexapep_transf_CS"/>
</dbReference>
<keyword evidence="4 9" id="KW-0808">Transferase</keyword>
<dbReference type="InterPro" id="IPR001451">
    <property type="entry name" value="Hexapep"/>
</dbReference>
<keyword evidence="5" id="KW-0677">Repeat</keyword>
<dbReference type="GO" id="GO:0009001">
    <property type="term" value="F:serine O-acetyltransferase activity"/>
    <property type="evidence" value="ECO:0007669"/>
    <property type="project" value="UniProtKB-EC"/>
</dbReference>
<dbReference type="FunFam" id="2.160.10.10:FF:000007">
    <property type="entry name" value="Serine acetyltransferase"/>
    <property type="match status" value="1"/>
</dbReference>
<evidence type="ECO:0000313" key="10">
    <source>
        <dbReference type="Proteomes" id="UP000255139"/>
    </source>
</evidence>
<accession>A0A377PU63</accession>
<dbReference type="Gene3D" id="1.10.3130.10">
    <property type="entry name" value="serine acetyltransferase, domain 1"/>
    <property type="match status" value="1"/>
</dbReference>
<evidence type="ECO:0000256" key="5">
    <source>
        <dbReference type="ARBA" id="ARBA00022737"/>
    </source>
</evidence>
<dbReference type="NCBIfam" id="NF041874">
    <property type="entry name" value="EPS_EpsC"/>
    <property type="match status" value="1"/>
</dbReference>
<dbReference type="Gene3D" id="2.160.10.10">
    <property type="entry name" value="Hexapeptide repeat proteins"/>
    <property type="match status" value="1"/>
</dbReference>
<evidence type="ECO:0000313" key="9">
    <source>
        <dbReference type="EMBL" id="STQ85831.1"/>
    </source>
</evidence>
<dbReference type="GO" id="GO:0005737">
    <property type="term" value="C:cytoplasm"/>
    <property type="evidence" value="ECO:0007669"/>
    <property type="project" value="InterPro"/>
</dbReference>
<dbReference type="GO" id="GO:0006535">
    <property type="term" value="P:cysteine biosynthetic process from serine"/>
    <property type="evidence" value="ECO:0007669"/>
    <property type="project" value="InterPro"/>
</dbReference>
<dbReference type="NCBIfam" id="TIGR01172">
    <property type="entry name" value="cysE"/>
    <property type="match status" value="1"/>
</dbReference>
<dbReference type="EMBL" id="UGJE01000002">
    <property type="protein sequence ID" value="STQ85831.1"/>
    <property type="molecule type" value="Genomic_DNA"/>
</dbReference>
<dbReference type="InterPro" id="IPR011004">
    <property type="entry name" value="Trimer_LpxA-like_sf"/>
</dbReference>
<keyword evidence="8" id="KW-0175">Coiled coil</keyword>
<dbReference type="SUPFAM" id="SSF51161">
    <property type="entry name" value="Trimeric LpxA-like enzymes"/>
    <property type="match status" value="1"/>
</dbReference>
<evidence type="ECO:0000256" key="8">
    <source>
        <dbReference type="SAM" id="Coils"/>
    </source>
</evidence>
<dbReference type="PROSITE" id="PS00101">
    <property type="entry name" value="HEXAPEP_TRANSFERASES"/>
    <property type="match status" value="1"/>
</dbReference>
<dbReference type="AlphaFoldDB" id="A0A377PU63"/>
<dbReference type="PANTHER" id="PTHR42811">
    <property type="entry name" value="SERINE ACETYLTRANSFERASE"/>
    <property type="match status" value="1"/>
</dbReference>
<keyword evidence="3" id="KW-0028">Amino-acid biosynthesis</keyword>
<dbReference type="InterPro" id="IPR005881">
    <property type="entry name" value="Ser_O-AcTrfase"/>
</dbReference>
<dbReference type="CDD" id="cd03354">
    <property type="entry name" value="LbH_SAT"/>
    <property type="match status" value="1"/>
</dbReference>
<protein>
    <recommendedName>
        <fullName evidence="2">serine O-acetyltransferase</fullName>
        <ecNumber evidence="2">2.3.1.30</ecNumber>
    </recommendedName>
</protein>
<feature type="coiled-coil region" evidence="8">
    <location>
        <begin position="226"/>
        <end position="279"/>
    </location>
</feature>
<dbReference type="InterPro" id="IPR053376">
    <property type="entry name" value="Serine_acetyltransferase"/>
</dbReference>
<dbReference type="RefSeq" id="WP_407918740.1">
    <property type="nucleotide sequence ID" value="NZ_FZML01000006.1"/>
</dbReference>
<evidence type="ECO:0000256" key="2">
    <source>
        <dbReference type="ARBA" id="ARBA00013266"/>
    </source>
</evidence>
<name>A0A377PU63_9HELI</name>
<gene>
    <name evidence="9" type="primary">cysE</name>
    <name evidence="9" type="ORF">NCTC12714_00619</name>
</gene>
<sequence>MKPNKNLISDKIDSQNNIIHKEKIGLWLQIKEDFATPKTKDPAYNNPLELFFNYPGLIAIVHHRIAHRLYKNGFHLLGRIIMGWTQFLTNIDLHPAAYIGRRVFIDHGIGVVIGETAQIGNDVTIYQGVSLGGVSLERTKRHPTVLHNTIIGAGSKVLGDIVLGENVKIGSNSVVIKNVPSNSTAVGIPARVISSDGKHERKGNEKITTKLPDIDQKMFAYILCKMKILEQAIEQAKHGKDDIELKDICKEKEKFKAQEEELNKHYKEFIQAINKEEEKLQ</sequence>
<dbReference type="InterPro" id="IPR042122">
    <property type="entry name" value="Ser_AcTrfase_N_sf"/>
</dbReference>
<evidence type="ECO:0000256" key="7">
    <source>
        <dbReference type="ARBA" id="ARBA00049486"/>
    </source>
</evidence>
<dbReference type="InterPro" id="IPR045304">
    <property type="entry name" value="LbH_SAT"/>
</dbReference>
<comment type="similarity">
    <text evidence="1">Belongs to the transferase hexapeptide repeat family.</text>
</comment>
<evidence type="ECO:0000256" key="6">
    <source>
        <dbReference type="ARBA" id="ARBA00023315"/>
    </source>
</evidence>
<proteinExistence type="inferred from homology"/>
<comment type="catalytic activity">
    <reaction evidence="7">
        <text>L-serine + acetyl-CoA = O-acetyl-L-serine + CoA</text>
        <dbReference type="Rhea" id="RHEA:24560"/>
        <dbReference type="ChEBI" id="CHEBI:33384"/>
        <dbReference type="ChEBI" id="CHEBI:57287"/>
        <dbReference type="ChEBI" id="CHEBI:57288"/>
        <dbReference type="ChEBI" id="CHEBI:58340"/>
        <dbReference type="EC" id="2.3.1.30"/>
    </reaction>
</comment>
<evidence type="ECO:0000256" key="1">
    <source>
        <dbReference type="ARBA" id="ARBA00007274"/>
    </source>
</evidence>
<reference evidence="9 10" key="1">
    <citation type="submission" date="2018-06" db="EMBL/GenBank/DDBJ databases">
        <authorList>
            <consortium name="Pathogen Informatics"/>
            <person name="Doyle S."/>
        </authorList>
    </citation>
    <scope>NUCLEOTIDE SEQUENCE [LARGE SCALE GENOMIC DNA]</scope>
    <source>
        <strain evidence="9 10">NCTC12714</strain>
    </source>
</reference>
<dbReference type="EC" id="2.3.1.30" evidence="2"/>